<accession>A0A2N7AR41</accession>
<feature type="DNA-binding region" description="H-T-H motif" evidence="2">
    <location>
        <begin position="28"/>
        <end position="47"/>
    </location>
</feature>
<dbReference type="RefSeq" id="WP_102197268.1">
    <property type="nucleotide sequence ID" value="NZ_NIPR01000064.1"/>
</dbReference>
<feature type="domain" description="HTH tetR-type" evidence="3">
    <location>
        <begin position="5"/>
        <end position="65"/>
    </location>
</feature>
<protein>
    <recommendedName>
        <fullName evidence="3">HTH tetR-type domain-containing protein</fullName>
    </recommendedName>
</protein>
<name>A0A2N7AR41_9LACO</name>
<evidence type="ECO:0000259" key="3">
    <source>
        <dbReference type="PROSITE" id="PS50977"/>
    </source>
</evidence>
<evidence type="ECO:0000313" key="4">
    <source>
        <dbReference type="EMBL" id="PMD67819.1"/>
    </source>
</evidence>
<dbReference type="SUPFAM" id="SSF46689">
    <property type="entry name" value="Homeodomain-like"/>
    <property type="match status" value="1"/>
</dbReference>
<dbReference type="GO" id="GO:0003677">
    <property type="term" value="F:DNA binding"/>
    <property type="evidence" value="ECO:0007669"/>
    <property type="project" value="UniProtKB-UniRule"/>
</dbReference>
<dbReference type="Proteomes" id="UP000235649">
    <property type="component" value="Unassembled WGS sequence"/>
</dbReference>
<dbReference type="OrthoDB" id="71867at2"/>
<reference evidence="4 5" key="1">
    <citation type="submission" date="2017-05" db="EMBL/GenBank/DDBJ databases">
        <title>Lactobacillus nurukis nov., sp. nov., isolated from nuruk.</title>
        <authorList>
            <person name="Kim S.-J."/>
        </authorList>
    </citation>
    <scope>NUCLEOTIDE SEQUENCE [LARGE SCALE GENOMIC DNA]</scope>
    <source>
        <strain evidence="4 5">SYF10-1a</strain>
    </source>
</reference>
<comment type="caution">
    <text evidence="4">The sequence shown here is derived from an EMBL/GenBank/DDBJ whole genome shotgun (WGS) entry which is preliminary data.</text>
</comment>
<evidence type="ECO:0000256" key="1">
    <source>
        <dbReference type="ARBA" id="ARBA00023125"/>
    </source>
</evidence>
<keyword evidence="5" id="KW-1185">Reference proteome</keyword>
<dbReference type="EMBL" id="NIPR01000064">
    <property type="protein sequence ID" value="PMD67819.1"/>
    <property type="molecule type" value="Genomic_DNA"/>
</dbReference>
<evidence type="ECO:0000256" key="2">
    <source>
        <dbReference type="PROSITE-ProRule" id="PRU00335"/>
    </source>
</evidence>
<dbReference type="AlphaFoldDB" id="A0A2N7AR41"/>
<keyword evidence="1 2" id="KW-0238">DNA-binding</keyword>
<organism evidence="4 5">
    <name type="scientific">Companilactobacillus nuruki</name>
    <dbReference type="NCBI Taxonomy" id="1993540"/>
    <lineage>
        <taxon>Bacteria</taxon>
        <taxon>Bacillati</taxon>
        <taxon>Bacillota</taxon>
        <taxon>Bacilli</taxon>
        <taxon>Lactobacillales</taxon>
        <taxon>Lactobacillaceae</taxon>
        <taxon>Companilactobacillus</taxon>
    </lineage>
</organism>
<dbReference type="InterPro" id="IPR009057">
    <property type="entry name" value="Homeodomain-like_sf"/>
</dbReference>
<dbReference type="Gene3D" id="1.10.10.60">
    <property type="entry name" value="Homeodomain-like"/>
    <property type="match status" value="1"/>
</dbReference>
<gene>
    <name evidence="4" type="ORF">CBP76_12905</name>
</gene>
<dbReference type="PROSITE" id="PS50977">
    <property type="entry name" value="HTH_TETR_2"/>
    <property type="match status" value="1"/>
</dbReference>
<proteinExistence type="predicted"/>
<evidence type="ECO:0000313" key="5">
    <source>
        <dbReference type="Proteomes" id="UP000235649"/>
    </source>
</evidence>
<dbReference type="InterPro" id="IPR001647">
    <property type="entry name" value="HTH_TetR"/>
</dbReference>
<sequence>MKQRSLNEEKVVIAATELAKKDGLESVTLTKTAKSLDIQPQSMYRYVKNTTDLKAKILANNLQLLVDQLYEKLIGVSGEEALLNLVTTVAFGEYTQIMPHDFAGVSKYLEYSDVKEQYDRLYSMLPKLLKTFINDSDTIRRGTQVLADYMLGESVTSRNNNDSDQDLRKKDFLINVKNIIEMLKNL</sequence>